<comment type="subcellular location">
    <subcellularLocation>
        <location evidence="1">Membrane</location>
        <topology evidence="1">Single-pass membrane protein</topology>
    </subcellularLocation>
</comment>
<dbReference type="Proteomes" id="UP000790347">
    <property type="component" value="Unassembled WGS sequence"/>
</dbReference>
<reference evidence="10" key="2">
    <citation type="journal article" date="2022" name="Res Sq">
        <title>Comparative Genomics Reveals Insights into the Divergent Evolution of Astigmatic Mites and Household Pest Adaptations.</title>
        <authorList>
            <person name="Xiong Q."/>
            <person name="Wan A.T.-Y."/>
            <person name="Liu X.-Y."/>
            <person name="Fung C.S.-H."/>
            <person name="Xiao X."/>
            <person name="Malainual N."/>
            <person name="Hou J."/>
            <person name="Wang L."/>
            <person name="Wang M."/>
            <person name="Yang K."/>
            <person name="Cui Y."/>
            <person name="Leung E."/>
            <person name="Nong W."/>
            <person name="Shin S.-K."/>
            <person name="Au S."/>
            <person name="Jeong K.Y."/>
            <person name="Chew F.T."/>
            <person name="Hui J."/>
            <person name="Leung T.F."/>
            <person name="Tungtrongchitr A."/>
            <person name="Zhong N."/>
            <person name="Liu Z."/>
            <person name="Tsui S."/>
        </authorList>
    </citation>
    <scope>NUCLEOTIDE SEQUENCE</scope>
    <source>
        <strain evidence="10">Derf</strain>
        <tissue evidence="10">Whole organism</tissue>
    </source>
</reference>
<dbReference type="AlphaFoldDB" id="A0A922HNF2"/>
<keyword evidence="5" id="KW-0804">Transcription</keyword>
<feature type="compositionally biased region" description="Low complexity" evidence="8">
    <location>
        <begin position="520"/>
        <end position="535"/>
    </location>
</feature>
<keyword evidence="11" id="KW-1185">Reference proteome</keyword>
<dbReference type="SUPFAM" id="SSF57959">
    <property type="entry name" value="Leucine zipper domain"/>
    <property type="match status" value="1"/>
</dbReference>
<gene>
    <name evidence="10" type="primary">ATF6</name>
    <name evidence="10" type="ORF">DERF_013980</name>
</gene>
<protein>
    <submittedName>
        <fullName evidence="10">Sequence-specific DNA binding</fullName>
    </submittedName>
</protein>
<keyword evidence="4" id="KW-0238">DNA-binding</keyword>
<proteinExistence type="inferred from homology"/>
<dbReference type="Gene3D" id="1.20.5.170">
    <property type="match status" value="1"/>
</dbReference>
<dbReference type="PANTHER" id="PTHR46164:SF3">
    <property type="entry name" value="ATF6, ISOFORM C"/>
    <property type="match status" value="1"/>
</dbReference>
<evidence type="ECO:0000313" key="10">
    <source>
        <dbReference type="EMBL" id="KAH9498057.1"/>
    </source>
</evidence>
<comment type="caution">
    <text evidence="10">The sequence shown here is derived from an EMBL/GenBank/DDBJ whole genome shotgun (WGS) entry which is preliminary data.</text>
</comment>
<dbReference type="PROSITE" id="PS50217">
    <property type="entry name" value="BZIP"/>
    <property type="match status" value="1"/>
</dbReference>
<sequence length="600" mass="69204">MVDINILSDNHFGILPSYQDTCCQITNDYLGNIDESDLITFTDNDTFDTSPPSDQYFIDTPPETPVNNHTCSITSNGNDILNNNFSTINTVLFGENVLDFNQNFNEINKHSPSINHQSDSDNSNNTSITTNTTIPLTITCPTILCSNETDTVSSLSSSSFIVNGYNRVFDSKISNGHHNNIQPKTILPSKVSNHRLKERDNLHKQKIEARKLRNREAALNSRLKKKEYLDNLESQVKRLGKENTDLMLENALLKQKIVDLEQEIGKFRLLDANGNFTDAASSRKKAKISFFAVAFMFLFQISPYLMSISPGNERANENTAPVVFSNKNFTVKSFEANKNHHFSRTLLWKTEETDNYFQKLSTNYNSSNLDTFYPNQTNVGGCEDYYNRTELIRLENELRGWLTRFKLEENESRRRQHSTSKSKKKLLYDLKHVPIPRLKLWMQKQRYMDYLNEELDHSFDDPFVPYDLENLMSTIHRRDDTFYYLSYPSKGHLILPPMSNRTDIRPRFSFLIPTAYNFSQQRNNSNNTDSNGQNQTETGLTLPNHHLHMLQIDCQVINTKVSLINMNHHHPYGSAHSKRKIRSSSTSTKPTIINQFMNKP</sequence>
<dbReference type="InterPro" id="IPR051882">
    <property type="entry name" value="ATF_bZIP_TF"/>
</dbReference>
<dbReference type="CDD" id="cd14686">
    <property type="entry name" value="bZIP"/>
    <property type="match status" value="1"/>
</dbReference>
<dbReference type="GO" id="GO:0000981">
    <property type="term" value="F:DNA-binding transcription factor activity, RNA polymerase II-specific"/>
    <property type="evidence" value="ECO:0007669"/>
    <property type="project" value="TreeGrafter"/>
</dbReference>
<dbReference type="InterPro" id="IPR046347">
    <property type="entry name" value="bZIP_sf"/>
</dbReference>
<dbReference type="GO" id="GO:0016020">
    <property type="term" value="C:membrane"/>
    <property type="evidence" value="ECO:0007669"/>
    <property type="project" value="UniProtKB-SubCell"/>
</dbReference>
<keyword evidence="7" id="KW-0175">Coiled coil</keyword>
<dbReference type="GO" id="GO:0030968">
    <property type="term" value="P:endoplasmic reticulum unfolded protein response"/>
    <property type="evidence" value="ECO:0007669"/>
    <property type="project" value="TreeGrafter"/>
</dbReference>
<dbReference type="PROSITE" id="PS50096">
    <property type="entry name" value="IQ"/>
    <property type="match status" value="1"/>
</dbReference>
<keyword evidence="6" id="KW-0539">Nucleus</keyword>
<organism evidence="10 11">
    <name type="scientific">Dermatophagoides farinae</name>
    <name type="common">American house dust mite</name>
    <dbReference type="NCBI Taxonomy" id="6954"/>
    <lineage>
        <taxon>Eukaryota</taxon>
        <taxon>Metazoa</taxon>
        <taxon>Ecdysozoa</taxon>
        <taxon>Arthropoda</taxon>
        <taxon>Chelicerata</taxon>
        <taxon>Arachnida</taxon>
        <taxon>Acari</taxon>
        <taxon>Acariformes</taxon>
        <taxon>Sarcoptiformes</taxon>
        <taxon>Astigmata</taxon>
        <taxon>Psoroptidia</taxon>
        <taxon>Analgoidea</taxon>
        <taxon>Pyroglyphidae</taxon>
        <taxon>Dermatophagoidinae</taxon>
        <taxon>Dermatophagoides</taxon>
    </lineage>
</organism>
<dbReference type="InterPro" id="IPR004827">
    <property type="entry name" value="bZIP"/>
</dbReference>
<accession>A0A922HNF2</accession>
<feature type="region of interest" description="Disordered" evidence="8">
    <location>
        <begin position="568"/>
        <end position="590"/>
    </location>
</feature>
<dbReference type="SMART" id="SM00338">
    <property type="entry name" value="BRLZ"/>
    <property type="match status" value="1"/>
</dbReference>
<evidence type="ECO:0000256" key="3">
    <source>
        <dbReference type="ARBA" id="ARBA00023015"/>
    </source>
</evidence>
<dbReference type="GO" id="GO:0000978">
    <property type="term" value="F:RNA polymerase II cis-regulatory region sequence-specific DNA binding"/>
    <property type="evidence" value="ECO:0007669"/>
    <property type="project" value="TreeGrafter"/>
</dbReference>
<evidence type="ECO:0000259" key="9">
    <source>
        <dbReference type="PROSITE" id="PS50217"/>
    </source>
</evidence>
<evidence type="ECO:0000256" key="5">
    <source>
        <dbReference type="ARBA" id="ARBA00023163"/>
    </source>
</evidence>
<dbReference type="Pfam" id="PF00170">
    <property type="entry name" value="bZIP_1"/>
    <property type="match status" value="1"/>
</dbReference>
<feature type="domain" description="BZIP" evidence="9">
    <location>
        <begin position="204"/>
        <end position="267"/>
    </location>
</feature>
<dbReference type="EMBL" id="ASGP02000007">
    <property type="protein sequence ID" value="KAH9498057.1"/>
    <property type="molecule type" value="Genomic_DNA"/>
</dbReference>
<evidence type="ECO:0000256" key="4">
    <source>
        <dbReference type="ARBA" id="ARBA00023125"/>
    </source>
</evidence>
<evidence type="ECO:0000256" key="2">
    <source>
        <dbReference type="ARBA" id="ARBA00009050"/>
    </source>
</evidence>
<feature type="compositionally biased region" description="Basic residues" evidence="8">
    <location>
        <begin position="568"/>
        <end position="582"/>
    </location>
</feature>
<evidence type="ECO:0000313" key="11">
    <source>
        <dbReference type="Proteomes" id="UP000790347"/>
    </source>
</evidence>
<feature type="region of interest" description="Disordered" evidence="8">
    <location>
        <begin position="109"/>
        <end position="128"/>
    </location>
</feature>
<name>A0A922HNF2_DERFA</name>
<feature type="region of interest" description="Disordered" evidence="8">
    <location>
        <begin position="520"/>
        <end position="539"/>
    </location>
</feature>
<evidence type="ECO:0000256" key="6">
    <source>
        <dbReference type="ARBA" id="ARBA00023242"/>
    </source>
</evidence>
<evidence type="ECO:0000256" key="1">
    <source>
        <dbReference type="ARBA" id="ARBA00004167"/>
    </source>
</evidence>
<feature type="coiled-coil region" evidence="7">
    <location>
        <begin position="202"/>
        <end position="263"/>
    </location>
</feature>
<reference evidence="10" key="1">
    <citation type="submission" date="2013-05" db="EMBL/GenBank/DDBJ databases">
        <authorList>
            <person name="Yim A.K.Y."/>
            <person name="Chan T.F."/>
            <person name="Ji K.M."/>
            <person name="Liu X.Y."/>
            <person name="Zhou J.W."/>
            <person name="Li R.Q."/>
            <person name="Yang K.Y."/>
            <person name="Li J."/>
            <person name="Li M."/>
            <person name="Law P.T.W."/>
            <person name="Wu Y.L."/>
            <person name="Cai Z.L."/>
            <person name="Qin H."/>
            <person name="Bao Y."/>
            <person name="Leung R.K.K."/>
            <person name="Ng P.K.S."/>
            <person name="Zou J."/>
            <person name="Zhong X.J."/>
            <person name="Ran P.X."/>
            <person name="Zhong N.S."/>
            <person name="Liu Z.G."/>
            <person name="Tsui S.K.W."/>
        </authorList>
    </citation>
    <scope>NUCLEOTIDE SEQUENCE</scope>
    <source>
        <strain evidence="10">Derf</strain>
        <tissue evidence="10">Whole organism</tissue>
    </source>
</reference>
<evidence type="ECO:0000256" key="7">
    <source>
        <dbReference type="SAM" id="Coils"/>
    </source>
</evidence>
<dbReference type="GO" id="GO:0005634">
    <property type="term" value="C:nucleus"/>
    <property type="evidence" value="ECO:0007669"/>
    <property type="project" value="TreeGrafter"/>
</dbReference>
<dbReference type="PANTHER" id="PTHR46164">
    <property type="entry name" value="ATF6, ISOFORM C"/>
    <property type="match status" value="1"/>
</dbReference>
<keyword evidence="3" id="KW-0805">Transcription regulation</keyword>
<evidence type="ECO:0000256" key="8">
    <source>
        <dbReference type="SAM" id="MobiDB-lite"/>
    </source>
</evidence>
<comment type="similarity">
    <text evidence="2">Belongs to the bZIP family. ATF subfamily.</text>
</comment>